<dbReference type="InterPro" id="IPR001128">
    <property type="entry name" value="Cyt_P450"/>
</dbReference>
<evidence type="ECO:0000256" key="3">
    <source>
        <dbReference type="ARBA" id="ARBA00010617"/>
    </source>
</evidence>
<dbReference type="InterPro" id="IPR050364">
    <property type="entry name" value="Cytochrome_P450_fung"/>
</dbReference>
<comment type="pathway">
    <text evidence="2">Secondary metabolite biosynthesis.</text>
</comment>
<proteinExistence type="inferred from homology"/>
<dbReference type="PANTHER" id="PTHR46300">
    <property type="entry name" value="P450, PUTATIVE (EUROFUNG)-RELATED-RELATED"/>
    <property type="match status" value="1"/>
</dbReference>
<keyword evidence="6" id="KW-0560">Oxidoreductase</keyword>
<dbReference type="SUPFAM" id="SSF48264">
    <property type="entry name" value="Cytochrome P450"/>
    <property type="match status" value="1"/>
</dbReference>
<dbReference type="CDD" id="cd11065">
    <property type="entry name" value="CYP64-like"/>
    <property type="match status" value="1"/>
</dbReference>
<feature type="binding site" description="axial binding residue" evidence="9">
    <location>
        <position position="378"/>
    </location>
    <ligand>
        <name>heme</name>
        <dbReference type="ChEBI" id="CHEBI:30413"/>
    </ligand>
    <ligandPart>
        <name>Fe</name>
        <dbReference type="ChEBI" id="CHEBI:18248"/>
    </ligandPart>
</feature>
<evidence type="ECO:0000256" key="4">
    <source>
        <dbReference type="ARBA" id="ARBA00022617"/>
    </source>
</evidence>
<evidence type="ECO:0000256" key="7">
    <source>
        <dbReference type="ARBA" id="ARBA00023004"/>
    </source>
</evidence>
<keyword evidence="4 9" id="KW-0349">Heme</keyword>
<dbReference type="PRINTS" id="PR00463">
    <property type="entry name" value="EP450I"/>
</dbReference>
<evidence type="ECO:0000256" key="5">
    <source>
        <dbReference type="ARBA" id="ARBA00022723"/>
    </source>
</evidence>
<dbReference type="InterPro" id="IPR036396">
    <property type="entry name" value="Cyt_P450_sf"/>
</dbReference>
<dbReference type="Pfam" id="PF00067">
    <property type="entry name" value="p450"/>
    <property type="match status" value="2"/>
</dbReference>
<accession>A0A9P5YDT4</accession>
<dbReference type="GO" id="GO:0005506">
    <property type="term" value="F:iron ion binding"/>
    <property type="evidence" value="ECO:0007669"/>
    <property type="project" value="InterPro"/>
</dbReference>
<name>A0A9P5YDT4_9AGAR</name>
<keyword evidence="7 9" id="KW-0408">Iron</keyword>
<evidence type="ECO:0000256" key="2">
    <source>
        <dbReference type="ARBA" id="ARBA00005179"/>
    </source>
</evidence>
<evidence type="ECO:0000256" key="9">
    <source>
        <dbReference type="PIRSR" id="PIRSR602401-1"/>
    </source>
</evidence>
<keyword evidence="11" id="KW-1185">Reference proteome</keyword>
<comment type="similarity">
    <text evidence="3">Belongs to the cytochrome P450 family.</text>
</comment>
<comment type="caution">
    <text evidence="10">The sequence shown here is derived from an EMBL/GenBank/DDBJ whole genome shotgun (WGS) entry which is preliminary data.</text>
</comment>
<dbReference type="Gene3D" id="1.10.630.10">
    <property type="entry name" value="Cytochrome P450"/>
    <property type="match status" value="2"/>
</dbReference>
<gene>
    <name evidence="10" type="ORF">BDZ94DRAFT_1281297</name>
</gene>
<evidence type="ECO:0000256" key="1">
    <source>
        <dbReference type="ARBA" id="ARBA00001971"/>
    </source>
</evidence>
<comment type="cofactor">
    <cofactor evidence="1 9">
        <name>heme</name>
        <dbReference type="ChEBI" id="CHEBI:30413"/>
    </cofactor>
</comment>
<dbReference type="GO" id="GO:0016705">
    <property type="term" value="F:oxidoreductase activity, acting on paired donors, with incorporation or reduction of molecular oxygen"/>
    <property type="evidence" value="ECO:0007669"/>
    <property type="project" value="InterPro"/>
</dbReference>
<dbReference type="PRINTS" id="PR00385">
    <property type="entry name" value="P450"/>
</dbReference>
<dbReference type="OrthoDB" id="2789670at2759"/>
<evidence type="ECO:0000256" key="8">
    <source>
        <dbReference type="ARBA" id="ARBA00023033"/>
    </source>
</evidence>
<dbReference type="AlphaFoldDB" id="A0A9P5YDT4"/>
<dbReference type="InterPro" id="IPR002401">
    <property type="entry name" value="Cyt_P450_E_grp-I"/>
</dbReference>
<dbReference type="GO" id="GO:0020037">
    <property type="term" value="F:heme binding"/>
    <property type="evidence" value="ECO:0007669"/>
    <property type="project" value="InterPro"/>
</dbReference>
<evidence type="ECO:0000313" key="10">
    <source>
        <dbReference type="EMBL" id="KAF9466021.1"/>
    </source>
</evidence>
<evidence type="ECO:0000313" key="11">
    <source>
        <dbReference type="Proteomes" id="UP000807353"/>
    </source>
</evidence>
<reference evidence="10" key="1">
    <citation type="submission" date="2020-11" db="EMBL/GenBank/DDBJ databases">
        <authorList>
            <consortium name="DOE Joint Genome Institute"/>
            <person name="Ahrendt S."/>
            <person name="Riley R."/>
            <person name="Andreopoulos W."/>
            <person name="Labutti K."/>
            <person name="Pangilinan J."/>
            <person name="Ruiz-Duenas F.J."/>
            <person name="Barrasa J.M."/>
            <person name="Sanchez-Garcia M."/>
            <person name="Camarero S."/>
            <person name="Miyauchi S."/>
            <person name="Serrano A."/>
            <person name="Linde D."/>
            <person name="Babiker R."/>
            <person name="Drula E."/>
            <person name="Ayuso-Fernandez I."/>
            <person name="Pacheco R."/>
            <person name="Padilla G."/>
            <person name="Ferreira P."/>
            <person name="Barriuso J."/>
            <person name="Kellner H."/>
            <person name="Castanera R."/>
            <person name="Alfaro M."/>
            <person name="Ramirez L."/>
            <person name="Pisabarro A.G."/>
            <person name="Kuo A."/>
            <person name="Tritt A."/>
            <person name="Lipzen A."/>
            <person name="He G."/>
            <person name="Yan M."/>
            <person name="Ng V."/>
            <person name="Cullen D."/>
            <person name="Martin F."/>
            <person name="Rosso M.-N."/>
            <person name="Henrissat B."/>
            <person name="Hibbett D."/>
            <person name="Martinez A.T."/>
            <person name="Grigoriev I.V."/>
        </authorList>
    </citation>
    <scope>NUCLEOTIDE SEQUENCE</scope>
    <source>
        <strain evidence="10">CBS 247.69</strain>
    </source>
</reference>
<dbReference type="EMBL" id="MU150244">
    <property type="protein sequence ID" value="KAF9466021.1"/>
    <property type="molecule type" value="Genomic_DNA"/>
</dbReference>
<keyword evidence="5 9" id="KW-0479">Metal-binding</keyword>
<dbReference type="PANTHER" id="PTHR46300:SF7">
    <property type="entry name" value="P450, PUTATIVE (EUROFUNG)-RELATED"/>
    <property type="match status" value="1"/>
</dbReference>
<evidence type="ECO:0000256" key="6">
    <source>
        <dbReference type="ARBA" id="ARBA00023002"/>
    </source>
</evidence>
<dbReference type="GO" id="GO:0004497">
    <property type="term" value="F:monooxygenase activity"/>
    <property type="evidence" value="ECO:0007669"/>
    <property type="project" value="UniProtKB-KW"/>
</dbReference>
<sequence>MDTHSVHPYMVSGFVGYPIIGRLFDVSQGKTWLTYDSWFKAYGDMVYFKELGQGFLILGSVERTKDLLEKRAANYSDRPGLPMIIELMEWDIAFSLLPYGQWWRRHRRAFHEHFRAGVSYKYQPTQLREARTFLRRLFRTPEKFGYHIRDSFSAMIMDVTYGIKISETDDPYISTAEEAVNGISQAAIPGQFIVDFLPILNYVPSWMPGASFRRKAKYWKSLNVEMMERPFEHVKQPLTVSSVQFLFLAMAMHPDVQRKAQAELDMVVGPNRLPNFNDRDSLPYITSNINAIVKETMRWQLVAPLAMGHMSTRDDEYDGYLIPKGTLVLGNNWTILHNHEVYPLPDEYKPERWLKYGTLNTNIPNPDIAAFEFGCRVCPGRHFSDDSLYAMASSILSVYNISPPVDKSGNQIHLKPESTSGLLSYARFH</sequence>
<keyword evidence="8" id="KW-0503">Monooxygenase</keyword>
<dbReference type="Proteomes" id="UP000807353">
    <property type="component" value="Unassembled WGS sequence"/>
</dbReference>
<organism evidence="10 11">
    <name type="scientific">Collybia nuda</name>
    <dbReference type="NCBI Taxonomy" id="64659"/>
    <lineage>
        <taxon>Eukaryota</taxon>
        <taxon>Fungi</taxon>
        <taxon>Dikarya</taxon>
        <taxon>Basidiomycota</taxon>
        <taxon>Agaricomycotina</taxon>
        <taxon>Agaricomycetes</taxon>
        <taxon>Agaricomycetidae</taxon>
        <taxon>Agaricales</taxon>
        <taxon>Tricholomatineae</taxon>
        <taxon>Clitocybaceae</taxon>
        <taxon>Collybia</taxon>
    </lineage>
</organism>
<protein>
    <submittedName>
        <fullName evidence="10">Cytochrome P450</fullName>
    </submittedName>
</protein>